<dbReference type="GeneID" id="40834281"/>
<organism evidence="3 4">
    <name type="scientific">Streptomyces wuyuanensis</name>
    <dbReference type="NCBI Taxonomy" id="1196353"/>
    <lineage>
        <taxon>Bacteria</taxon>
        <taxon>Bacillati</taxon>
        <taxon>Actinomycetota</taxon>
        <taxon>Actinomycetes</taxon>
        <taxon>Kitasatosporales</taxon>
        <taxon>Streptomycetaceae</taxon>
        <taxon>Streptomyces</taxon>
    </lineage>
</organism>
<sequence length="199" mass="21330">MLRSRKQDTVPSAQPYEGVTGVYVLDPVNSMVGFSVRHAMVSNVRGEFGTFEGLLKLDGAHPSRSEAYLSVQTGSLDTGVQGRDAHLTGPDFFDSSTFPLMTFRSAAVVPAEDGTFRLAGHLRIKDIELPIGIDVEFGGARRDAYGQHRIGFEGTTTLQRSDRGLTWNSTLTTGGVLISDKVTLILDISAVQPDSAAAA</sequence>
<protein>
    <submittedName>
        <fullName evidence="3">Polyisoprenoid-binding protein YceI</fullName>
    </submittedName>
</protein>
<evidence type="ECO:0000313" key="3">
    <source>
        <dbReference type="EMBL" id="SDN75363.1"/>
    </source>
</evidence>
<dbReference type="OrthoDB" id="9811006at2"/>
<dbReference type="InterPro" id="IPR007372">
    <property type="entry name" value="Lipid/polyisoprenoid-bd_YceI"/>
</dbReference>
<dbReference type="PANTHER" id="PTHR34406:SF1">
    <property type="entry name" value="PROTEIN YCEI"/>
    <property type="match status" value="1"/>
</dbReference>
<dbReference type="Pfam" id="PF04264">
    <property type="entry name" value="YceI"/>
    <property type="match status" value="1"/>
</dbReference>
<dbReference type="InterPro" id="IPR036761">
    <property type="entry name" value="TTHA0802/YceI-like_sf"/>
</dbReference>
<dbReference type="Gene3D" id="2.40.128.110">
    <property type="entry name" value="Lipid/polyisoprenoid-binding, YceI-like"/>
    <property type="match status" value="1"/>
</dbReference>
<evidence type="ECO:0000259" key="2">
    <source>
        <dbReference type="SMART" id="SM00867"/>
    </source>
</evidence>
<reference evidence="4" key="1">
    <citation type="submission" date="2016-10" db="EMBL/GenBank/DDBJ databases">
        <authorList>
            <person name="Varghese N."/>
            <person name="Submissions S."/>
        </authorList>
    </citation>
    <scope>NUCLEOTIDE SEQUENCE [LARGE SCALE GENOMIC DNA]</scope>
    <source>
        <strain evidence="4">CGMCC 4.7042</strain>
    </source>
</reference>
<comment type="similarity">
    <text evidence="1">Belongs to the UPF0312 family.</text>
</comment>
<keyword evidence="4" id="KW-1185">Reference proteome</keyword>
<name>A0A1H0DZC7_9ACTN</name>
<evidence type="ECO:0000313" key="4">
    <source>
        <dbReference type="Proteomes" id="UP000199063"/>
    </source>
</evidence>
<dbReference type="RefSeq" id="WP_093662364.1">
    <property type="nucleotide sequence ID" value="NZ_FNHI01000038.1"/>
</dbReference>
<dbReference type="SUPFAM" id="SSF101874">
    <property type="entry name" value="YceI-like"/>
    <property type="match status" value="1"/>
</dbReference>
<feature type="domain" description="Lipid/polyisoprenoid-binding YceI-like" evidence="2">
    <location>
        <begin position="22"/>
        <end position="191"/>
    </location>
</feature>
<dbReference type="PANTHER" id="PTHR34406">
    <property type="entry name" value="PROTEIN YCEI"/>
    <property type="match status" value="1"/>
</dbReference>
<dbReference type="STRING" id="1196353.SAMN05444921_1382"/>
<proteinExistence type="inferred from homology"/>
<dbReference type="AlphaFoldDB" id="A0A1H0DZC7"/>
<dbReference type="Proteomes" id="UP000199063">
    <property type="component" value="Unassembled WGS sequence"/>
</dbReference>
<evidence type="ECO:0000256" key="1">
    <source>
        <dbReference type="ARBA" id="ARBA00008812"/>
    </source>
</evidence>
<gene>
    <name evidence="3" type="ORF">SAMN05444921_1382</name>
</gene>
<accession>A0A1H0DZC7</accession>
<dbReference type="SMART" id="SM00867">
    <property type="entry name" value="YceI"/>
    <property type="match status" value="1"/>
</dbReference>
<dbReference type="EMBL" id="FNHI01000038">
    <property type="protein sequence ID" value="SDN75363.1"/>
    <property type="molecule type" value="Genomic_DNA"/>
</dbReference>